<keyword evidence="2 4" id="KW-0175">Coiled coil</keyword>
<feature type="domain" description="Nucleoprotein TPR/MLP1-2" evidence="6">
    <location>
        <begin position="1068"/>
        <end position="1196"/>
    </location>
</feature>
<evidence type="ECO:0000256" key="5">
    <source>
        <dbReference type="SAM" id="MobiDB-lite"/>
    </source>
</evidence>
<proteinExistence type="predicted"/>
<comment type="caution">
    <text evidence="9">The sequence shown here is derived from an EMBL/GenBank/DDBJ whole genome shotgun (WGS) entry which is preliminary data.</text>
</comment>
<feature type="compositionally biased region" description="Polar residues" evidence="5">
    <location>
        <begin position="1489"/>
        <end position="1508"/>
    </location>
</feature>
<feature type="compositionally biased region" description="Polar residues" evidence="5">
    <location>
        <begin position="394"/>
        <end position="404"/>
    </location>
</feature>
<dbReference type="Pfam" id="PF25481">
    <property type="entry name" value="Nucleoprot-TPR"/>
    <property type="match status" value="1"/>
</dbReference>
<evidence type="ECO:0000256" key="4">
    <source>
        <dbReference type="SAM" id="Coils"/>
    </source>
</evidence>
<reference evidence="9" key="1">
    <citation type="submission" date="2023-01" db="EMBL/GenBank/DDBJ databases">
        <title>Exophiala dermititidis isolated from Cystic Fibrosis Patient.</title>
        <authorList>
            <person name="Kurbessoian T."/>
            <person name="Crocker A."/>
            <person name="Murante D."/>
            <person name="Hogan D.A."/>
            <person name="Stajich J.E."/>
        </authorList>
    </citation>
    <scope>NUCLEOTIDE SEQUENCE</scope>
    <source>
        <strain evidence="9">Ex8</strain>
    </source>
</reference>
<dbReference type="GO" id="GO:0006406">
    <property type="term" value="P:mRNA export from nucleus"/>
    <property type="evidence" value="ECO:0007669"/>
    <property type="project" value="TreeGrafter"/>
</dbReference>
<protein>
    <submittedName>
        <fullName evidence="9">Protein mlp1</fullName>
    </submittedName>
</protein>
<feature type="compositionally biased region" description="Low complexity" evidence="5">
    <location>
        <begin position="1837"/>
        <end position="1855"/>
    </location>
</feature>
<feature type="domain" description="NUA/TPR/MLP1-2-like" evidence="8">
    <location>
        <begin position="486"/>
        <end position="597"/>
    </location>
</feature>
<feature type="compositionally biased region" description="Polar residues" evidence="5">
    <location>
        <begin position="1920"/>
        <end position="1945"/>
    </location>
</feature>
<dbReference type="GO" id="GO:0005643">
    <property type="term" value="C:nuclear pore"/>
    <property type="evidence" value="ECO:0007669"/>
    <property type="project" value="TreeGrafter"/>
</dbReference>
<dbReference type="PANTHER" id="PTHR18898">
    <property type="entry name" value="NUCLEOPROTEIN TPR-RELATED"/>
    <property type="match status" value="1"/>
</dbReference>
<evidence type="ECO:0000256" key="1">
    <source>
        <dbReference type="ARBA" id="ARBA00004123"/>
    </source>
</evidence>
<dbReference type="EMBL" id="JAJGCB010000008">
    <property type="protein sequence ID" value="KAJ8991282.1"/>
    <property type="molecule type" value="Genomic_DNA"/>
</dbReference>
<feature type="domain" description="Nucleoprotein TPR/MPL1" evidence="7">
    <location>
        <begin position="183"/>
        <end position="261"/>
    </location>
</feature>
<feature type="coiled-coil region" evidence="4">
    <location>
        <begin position="571"/>
        <end position="631"/>
    </location>
</feature>
<evidence type="ECO:0000259" key="8">
    <source>
        <dbReference type="Pfam" id="PF25785"/>
    </source>
</evidence>
<feature type="compositionally biased region" description="Polar residues" evidence="5">
    <location>
        <begin position="950"/>
        <end position="959"/>
    </location>
</feature>
<accession>A0AAN6ETK0</accession>
<organism evidence="9 10">
    <name type="scientific">Exophiala dermatitidis</name>
    <name type="common">Black yeast-like fungus</name>
    <name type="synonym">Wangiella dermatitidis</name>
    <dbReference type="NCBI Taxonomy" id="5970"/>
    <lineage>
        <taxon>Eukaryota</taxon>
        <taxon>Fungi</taxon>
        <taxon>Dikarya</taxon>
        <taxon>Ascomycota</taxon>
        <taxon>Pezizomycotina</taxon>
        <taxon>Eurotiomycetes</taxon>
        <taxon>Chaetothyriomycetidae</taxon>
        <taxon>Chaetothyriales</taxon>
        <taxon>Herpotrichiellaceae</taxon>
        <taxon>Exophiala</taxon>
    </lineage>
</organism>
<feature type="coiled-coil region" evidence="4">
    <location>
        <begin position="968"/>
        <end position="1185"/>
    </location>
</feature>
<dbReference type="Pfam" id="PF25785">
    <property type="entry name" value="TPR"/>
    <property type="match status" value="1"/>
</dbReference>
<feature type="coiled-coil region" evidence="4">
    <location>
        <begin position="79"/>
        <end position="120"/>
    </location>
</feature>
<feature type="coiled-coil region" evidence="4">
    <location>
        <begin position="1670"/>
        <end position="1771"/>
    </location>
</feature>
<dbReference type="Gene3D" id="1.20.1170.10">
    <property type="match status" value="1"/>
</dbReference>
<evidence type="ECO:0000256" key="3">
    <source>
        <dbReference type="ARBA" id="ARBA00023242"/>
    </source>
</evidence>
<comment type="subcellular location">
    <subcellularLocation>
        <location evidence="1">Nucleus</location>
    </subcellularLocation>
</comment>
<evidence type="ECO:0000259" key="6">
    <source>
        <dbReference type="Pfam" id="PF07926"/>
    </source>
</evidence>
<feature type="compositionally biased region" description="Basic and acidic residues" evidence="5">
    <location>
        <begin position="1808"/>
        <end position="1817"/>
    </location>
</feature>
<feature type="coiled-coil region" evidence="4">
    <location>
        <begin position="410"/>
        <end position="507"/>
    </location>
</feature>
<dbReference type="Proteomes" id="UP001161757">
    <property type="component" value="Unassembled WGS sequence"/>
</dbReference>
<dbReference type="InterPro" id="IPR057974">
    <property type="entry name" value="NUA/TPR/MLP1-2-like_dom"/>
</dbReference>
<dbReference type="InterPro" id="IPR057577">
    <property type="entry name" value="Nucleoprot-TPR/MLP1_dom"/>
</dbReference>
<feature type="coiled-coil region" evidence="4">
    <location>
        <begin position="1247"/>
        <end position="1288"/>
    </location>
</feature>
<dbReference type="InterPro" id="IPR012929">
    <property type="entry name" value="Nucleoprot-TPR/MLP1-2_dom"/>
</dbReference>
<feature type="compositionally biased region" description="Low complexity" evidence="5">
    <location>
        <begin position="1878"/>
        <end position="1907"/>
    </location>
</feature>
<evidence type="ECO:0000256" key="2">
    <source>
        <dbReference type="ARBA" id="ARBA00023054"/>
    </source>
</evidence>
<feature type="coiled-coil region" evidence="4">
    <location>
        <begin position="1313"/>
        <end position="1357"/>
    </location>
</feature>
<sequence>MAAAVDTRAISAFSSLPEASITSLIDSPTTELVVSFLQAIETRAKECEQTKSQKIKLEVELETVVRTNESKTKVLQNSRDKALAEASKLRVDLQTAENARSRLESEIEQLRSATANESTEINTLKSRIASLESANRDTLALLESKTTAYESLSQDLSAQHQKAVELRKTITTLEQSVQSANAALASARFKEQSLQQEVEILKKNNEWLENERKIKAEEHANFRKEKNARISELSRLNEQYISEVEALKRSESSLKHRLEEQMTKFEETLEEMQKLREEKISAEDAFRVELESVNRLAELQAASAETAKQRVQELSAALEEAREEAADEIGTIRAEIETEHNDRVAAEQRVAELEKTIEQLSSELEEARARPATPQRHTNGSGVTTPLRAGTPSGIFSPSSVSRPRAQMTMTQLFSEYKKLEGELAAEKRVSEQLRENLDAMVEELENNKPEIEELRTEHERLQSEVVEMSAIVDKANADRESAIKELRNAQGQLESRSKEVEVLTQQLRDMGSEIRFLLIEQHVREQGDNLTREEFDELERQAKEGMEQDMANLSETQQLINQRLIVFKNIRELQEQNENQLKTIRNLVSELESNEAKEKEQQNHALSQELEQARAQIASYQDELRTMVAQTKSFVKERDMFRNMLTRRGHLPANVQPTDFSRSLPIPAGGAESAAGSVADGENDYAKLLKDLQQHFDSYRQEAATDHSALKNQVDELSRKNSQLQAEISRTVGQLTAANQRYEMLQANYNSLKAENAEIQKRSWAAMENATKQELKTQQVAEELVEARGLLDSLRRDAANLKAEKDLWKSVEKRLIEHNESLRNERGRLDQLNASLQTMINEREQTDAESRRRLQSQTEALESELQSVKRKLNEEIEESKKAALRREYEHEQSQKRIDDLVTSLSAAKEELASAKTARDHLQARVDELAVELRSAEERLEVLTKPAEPSSETNGQEDTSLSKEQELAVEISELRRDLELKVAELERANEQVEVYKNISQSSEERLQELSETNDQYREETESALAEKEAKIKELEQRIEDISSELTTTNNELSKLRDEQAEFTQKMEEQKANFEAEIERLKEEAEKNAEQAQFNLEASKIQAQIATEAQQNYENELVKHAEAAKNVHTVREEANQLRLELVDLRTQAATYKSDLEQKEASWVEMKERFEKEISDLKKRREEVVQQNNLLHSQLESVTQQITTLQRDRAALTGGDNEEVPEQSSAELDRLQEVITYLRREKDIVDVQYQLSLQEAKRLRQQLDFTQSQLDETRLKLDQQRRAEADSERNKLEHSKLMESLNELNLYRESSVTLRAEAKQAAQALAEKSQRVEELEGQMQSLQARVAELENLVELREGELKLSQEDRDHWQQRCQNILSKYDRVDPAELEALKEKISSLETERDELKSELDKVKIERDEAQKALQDQINATQSAVEAAKGDLKTRLENQFKEVLRKNRAALGERKAELDAALAQQADLQTELESLKEQLAAAQTQGHADGPATSTNQVNGEQQTSTEEATATATTPNTDVSQLETRIKELENSLAEKEKELEAINASAEEKFKTRVTAMEKILNARLAEVKHQAAEAKKAALDELTERLTARHQEELEALRAGSIPVAAELQEPAEEGAKTSSTLDPAQIPDEVLLALPEAKARLLVAKHEVLRRILQTNIKKQVEKEKEALRKELTEQLGAGGTGDGATAAKVQELEQKFTAEKEEIIQQKVAEFNAERESIIKQYEEKLAREKQDLVIKHKEELNNQKLEFDKEAQRKIDEQIKNAEQMWEKRGAVKFNMAQSRAALATAKLEVVKKAAEETPEKPVGEVWSIAKDAKPPAAPKPAPTAAAATAPPAAPAQSPAKAEPKQDKKPDTEGKANGNVQPHAQPAATATEKPAQTQPPAATPTSQPAQPAQMNTSHAAPKPADAQSSQAAPKPTTQATNEPAKPQQPSTGAALMHQLQSGIPRGGSIRGNRGSGIPRGRGAPRGRGGATHANAGMHQQGRGGNQSPGRGALNPQAAQFTPGGGNKRARDDGEGADGGGQGKRIRGEGGAA</sequence>
<name>A0AAN6ETK0_EXODE</name>
<feature type="compositionally biased region" description="Gly residues" evidence="5">
    <location>
        <begin position="2030"/>
        <end position="2046"/>
    </location>
</feature>
<feature type="compositionally biased region" description="Low complexity" evidence="5">
    <location>
        <begin position="1509"/>
        <end position="1523"/>
    </location>
</feature>
<feature type="compositionally biased region" description="Polar residues" evidence="5">
    <location>
        <begin position="375"/>
        <end position="384"/>
    </location>
</feature>
<feature type="region of interest" description="Disordered" evidence="5">
    <location>
        <begin position="366"/>
        <end position="404"/>
    </location>
</feature>
<feature type="coiled-coil region" evidence="4">
    <location>
        <begin position="701"/>
        <end position="939"/>
    </location>
</feature>
<gene>
    <name evidence="9" type="primary">MLP1</name>
    <name evidence="9" type="ORF">HRR80_004627</name>
</gene>
<dbReference type="GO" id="GO:0006606">
    <property type="term" value="P:protein import into nucleus"/>
    <property type="evidence" value="ECO:0007669"/>
    <property type="project" value="InterPro"/>
</dbReference>
<feature type="region of interest" description="Disordered" evidence="5">
    <location>
        <begin position="1808"/>
        <end position="2046"/>
    </location>
</feature>
<feature type="compositionally biased region" description="Gly residues" evidence="5">
    <location>
        <begin position="1958"/>
        <end position="1983"/>
    </location>
</feature>
<feature type="region of interest" description="Disordered" evidence="5">
    <location>
        <begin position="942"/>
        <end position="963"/>
    </location>
</feature>
<keyword evidence="3" id="KW-0539">Nucleus</keyword>
<evidence type="ECO:0000313" key="10">
    <source>
        <dbReference type="Proteomes" id="UP001161757"/>
    </source>
</evidence>
<dbReference type="GO" id="GO:0017056">
    <property type="term" value="F:structural constituent of nuclear pore"/>
    <property type="evidence" value="ECO:0007669"/>
    <property type="project" value="TreeGrafter"/>
</dbReference>
<evidence type="ECO:0000259" key="7">
    <source>
        <dbReference type="Pfam" id="PF25481"/>
    </source>
</evidence>
<dbReference type="Pfam" id="PF07926">
    <property type="entry name" value="TPR_MLP1_2"/>
    <property type="match status" value="1"/>
</dbReference>
<feature type="compositionally biased region" description="Basic and acidic residues" evidence="5">
    <location>
        <begin position="1856"/>
        <end position="1868"/>
    </location>
</feature>
<evidence type="ECO:0000313" key="9">
    <source>
        <dbReference type="EMBL" id="KAJ8991282.1"/>
    </source>
</evidence>
<dbReference type="PANTHER" id="PTHR18898:SF2">
    <property type="entry name" value="NUCLEOPROTEIN TPR"/>
    <property type="match status" value="1"/>
</dbReference>
<feature type="coiled-coil region" evidence="4">
    <location>
        <begin position="1387"/>
        <end position="1428"/>
    </location>
</feature>
<feature type="region of interest" description="Disordered" evidence="5">
    <location>
        <begin position="1487"/>
        <end position="1529"/>
    </location>
</feature>